<reference evidence="2" key="2">
    <citation type="submission" date="2023-06" db="EMBL/GenBank/DDBJ databases">
        <authorList>
            <person name="Swenson N.G."/>
            <person name="Wegrzyn J.L."/>
            <person name="Mcevoy S.L."/>
        </authorList>
    </citation>
    <scope>NUCLEOTIDE SEQUENCE</scope>
    <source>
        <strain evidence="2">NS2018</strain>
        <tissue evidence="2">Leaf</tissue>
    </source>
</reference>
<gene>
    <name evidence="2" type="ORF">LWI29_023844</name>
</gene>
<organism evidence="2 3">
    <name type="scientific">Acer saccharum</name>
    <name type="common">Sugar maple</name>
    <dbReference type="NCBI Taxonomy" id="4024"/>
    <lineage>
        <taxon>Eukaryota</taxon>
        <taxon>Viridiplantae</taxon>
        <taxon>Streptophyta</taxon>
        <taxon>Embryophyta</taxon>
        <taxon>Tracheophyta</taxon>
        <taxon>Spermatophyta</taxon>
        <taxon>Magnoliopsida</taxon>
        <taxon>eudicotyledons</taxon>
        <taxon>Gunneridae</taxon>
        <taxon>Pentapetalae</taxon>
        <taxon>rosids</taxon>
        <taxon>malvids</taxon>
        <taxon>Sapindales</taxon>
        <taxon>Sapindaceae</taxon>
        <taxon>Hippocastanoideae</taxon>
        <taxon>Acereae</taxon>
        <taxon>Acer</taxon>
    </lineage>
</organism>
<dbReference type="AlphaFoldDB" id="A0AA39VE59"/>
<proteinExistence type="predicted"/>
<dbReference type="Proteomes" id="UP001168877">
    <property type="component" value="Unassembled WGS sequence"/>
</dbReference>
<evidence type="ECO:0000313" key="3">
    <source>
        <dbReference type="Proteomes" id="UP001168877"/>
    </source>
</evidence>
<comment type="caution">
    <text evidence="2">The sequence shown here is derived from an EMBL/GenBank/DDBJ whole genome shotgun (WGS) entry which is preliminary data.</text>
</comment>
<feature type="region of interest" description="Disordered" evidence="1">
    <location>
        <begin position="40"/>
        <end position="75"/>
    </location>
</feature>
<sequence>MSLRTVECQQKEPFPVVNGVVEPPFGIWLRASGPFRKPFFQDQKSLPPRSATVGFRSSGEVGKSDIIGSHHSMDDDERMVTDGGGEGCSLKCDDQHAEGQVSDSINGEVQSTGCIESLHTDICVGPDPVHHSSPVASKEFEDGLVDSSPIITDQVITQPKVIDPVERPSGSTRVTGFVKTGVGGKSWVRIPKPD</sequence>
<reference evidence="2" key="1">
    <citation type="journal article" date="2022" name="Plant J.">
        <title>Strategies of tolerance reflected in two North American maple genomes.</title>
        <authorList>
            <person name="McEvoy S.L."/>
            <person name="Sezen U.U."/>
            <person name="Trouern-Trend A."/>
            <person name="McMahon S.M."/>
            <person name="Schaberg P.G."/>
            <person name="Yang J."/>
            <person name="Wegrzyn J.L."/>
            <person name="Swenson N.G."/>
        </authorList>
    </citation>
    <scope>NUCLEOTIDE SEQUENCE</scope>
    <source>
        <strain evidence="2">NS2018</strain>
    </source>
</reference>
<keyword evidence="3" id="KW-1185">Reference proteome</keyword>
<dbReference type="EMBL" id="JAUESC010000386">
    <property type="protein sequence ID" value="KAK0576821.1"/>
    <property type="molecule type" value="Genomic_DNA"/>
</dbReference>
<evidence type="ECO:0000313" key="2">
    <source>
        <dbReference type="EMBL" id="KAK0576821.1"/>
    </source>
</evidence>
<protein>
    <submittedName>
        <fullName evidence="2">Uncharacterized protein</fullName>
    </submittedName>
</protein>
<name>A0AA39VE59_ACESA</name>
<evidence type="ECO:0000256" key="1">
    <source>
        <dbReference type="SAM" id="MobiDB-lite"/>
    </source>
</evidence>
<accession>A0AA39VE59</accession>